<evidence type="ECO:0000256" key="2">
    <source>
        <dbReference type="ARBA" id="ARBA00023444"/>
    </source>
</evidence>
<reference evidence="8 9" key="1">
    <citation type="journal article" date="2016" name="Int. J. Syst. Evol. Microbiol.">
        <title>Peptococcus simiae sp. nov., isolated from rhesus macaque faeces and emended description of the genus Peptococcus.</title>
        <authorList>
            <person name="Shkoporov A.N."/>
            <person name="Efimov B.A."/>
            <person name="Kondova I."/>
            <person name="Ouwerling B."/>
            <person name="Chaplin A.V."/>
            <person name="Shcherbakova V.A."/>
            <person name="Langermans J.A.M."/>
        </authorList>
    </citation>
    <scope>NUCLEOTIDE SEQUENCE [LARGE SCALE GENOMIC DNA]</scope>
    <source>
        <strain evidence="8 9">M108</strain>
    </source>
</reference>
<accession>A0ABW9GXR3</accession>
<dbReference type="Proteomes" id="UP001631949">
    <property type="component" value="Unassembled WGS sequence"/>
</dbReference>
<sequence>MSSPVTERERAIVRALQNDLPLVPEPYAALAEEMQISEEELMAGIQSLMDKGCLKRISIALRHKNVGFTINVMVVWDVPDDQVDAIGKEVAAHPAVTHCYRRNRDPRFPYNLYTMVHARTDEEYDQIIQELLGIIGKDTPHDVSFDALRSMRELKKIGMKYFIEDPEDVIEDED</sequence>
<dbReference type="InterPro" id="IPR050684">
    <property type="entry name" value="HTH-Siroheme_Decarb"/>
</dbReference>
<evidence type="ECO:0000256" key="5">
    <source>
        <dbReference type="ARBA" id="ARBA00048470"/>
    </source>
</evidence>
<evidence type="ECO:0000313" key="8">
    <source>
        <dbReference type="EMBL" id="MFM9413419.1"/>
    </source>
</evidence>
<dbReference type="EMBL" id="JBJUVG010000003">
    <property type="protein sequence ID" value="MFM9413419.1"/>
    <property type="molecule type" value="Genomic_DNA"/>
</dbReference>
<evidence type="ECO:0000259" key="6">
    <source>
        <dbReference type="Pfam" id="PF17805"/>
    </source>
</evidence>
<protein>
    <recommendedName>
        <fullName evidence="4">siroheme decarboxylase</fullName>
        <ecNumber evidence="4">4.1.1.111</ecNumber>
    </recommendedName>
</protein>
<keyword evidence="9" id="KW-1185">Reference proteome</keyword>
<dbReference type="InterPro" id="IPR053953">
    <property type="entry name" value="NirdL-like_HTH"/>
</dbReference>
<comment type="similarity">
    <text evidence="3">Belongs to the Ahb/Nir family.</text>
</comment>
<feature type="domain" description="Siroheme decarboxylase AsnC-like ligand binding" evidence="6">
    <location>
        <begin position="66"/>
        <end position="155"/>
    </location>
</feature>
<evidence type="ECO:0000259" key="7">
    <source>
        <dbReference type="Pfam" id="PF22451"/>
    </source>
</evidence>
<organism evidence="8 9">
    <name type="scientific">Peptococcus simiae</name>
    <dbReference type="NCBI Taxonomy" id="1643805"/>
    <lineage>
        <taxon>Bacteria</taxon>
        <taxon>Bacillati</taxon>
        <taxon>Bacillota</taxon>
        <taxon>Clostridia</taxon>
        <taxon>Eubacteriales</taxon>
        <taxon>Peptococcaceae</taxon>
        <taxon>Peptococcus</taxon>
    </lineage>
</organism>
<gene>
    <name evidence="8" type="ORF">ACKQTC_03460</name>
</gene>
<comment type="catalytic activity">
    <reaction evidence="5">
        <text>siroheme + 2 H(+) = 12,18-didecarboxysiroheme + 2 CO2</text>
        <dbReference type="Rhea" id="RHEA:19093"/>
        <dbReference type="ChEBI" id="CHEBI:15378"/>
        <dbReference type="ChEBI" id="CHEBI:16526"/>
        <dbReference type="ChEBI" id="CHEBI:60052"/>
        <dbReference type="ChEBI" id="CHEBI:140497"/>
        <dbReference type="EC" id="4.1.1.111"/>
    </reaction>
</comment>
<dbReference type="PANTHER" id="PTHR43413:SF1">
    <property type="entry name" value="SIROHEME DECARBOXYLASE NIRL SUBUNIT"/>
    <property type="match status" value="1"/>
</dbReference>
<dbReference type="InterPro" id="IPR040523">
    <property type="entry name" value="AsnC_trans_reg2"/>
</dbReference>
<comment type="caution">
    <text evidence="8">The sequence shown here is derived from an EMBL/GenBank/DDBJ whole genome shotgun (WGS) entry which is preliminary data.</text>
</comment>
<evidence type="ECO:0000256" key="4">
    <source>
        <dbReference type="ARBA" id="ARBA00023471"/>
    </source>
</evidence>
<name>A0ABW9GXR3_9FIRM</name>
<dbReference type="Pfam" id="PF22451">
    <property type="entry name" value="NirdL-like_HTH"/>
    <property type="match status" value="1"/>
</dbReference>
<dbReference type="EC" id="4.1.1.111" evidence="4"/>
<evidence type="ECO:0000256" key="1">
    <source>
        <dbReference type="ARBA" id="ARBA00023239"/>
    </source>
</evidence>
<dbReference type="RefSeq" id="WP_408977035.1">
    <property type="nucleotide sequence ID" value="NZ_JBJUVG010000003.1"/>
</dbReference>
<comment type="pathway">
    <text evidence="2">Porphyrin-containing compound metabolism.</text>
</comment>
<proteinExistence type="inferred from homology"/>
<evidence type="ECO:0000313" key="9">
    <source>
        <dbReference type="Proteomes" id="UP001631949"/>
    </source>
</evidence>
<dbReference type="PANTHER" id="PTHR43413">
    <property type="entry name" value="TRANSCRIPTIONAL REGULATOR, ASNC FAMILY"/>
    <property type="match status" value="1"/>
</dbReference>
<dbReference type="Pfam" id="PF17805">
    <property type="entry name" value="AsnC_trans_reg2"/>
    <property type="match status" value="1"/>
</dbReference>
<feature type="domain" description="Siroheme decarboxylase NirL-like HTH" evidence="7">
    <location>
        <begin position="9"/>
        <end position="53"/>
    </location>
</feature>
<evidence type="ECO:0000256" key="3">
    <source>
        <dbReference type="ARBA" id="ARBA00023457"/>
    </source>
</evidence>
<keyword evidence="1" id="KW-0456">Lyase</keyword>
<dbReference type="Gene3D" id="3.30.70.3460">
    <property type="match status" value="1"/>
</dbReference>